<sequence>MAAAFPRYNYIISKYTDPVFALFIGLSAAAVRIHREEKEKGRTGAEMWAVGLRRVGWGSEKGKGEGR</sequence>
<dbReference type="OrthoDB" id="2155101at2759"/>
<dbReference type="Proteomes" id="UP000324767">
    <property type="component" value="Unassembled WGS sequence"/>
</dbReference>
<comment type="caution">
    <text evidence="1">The sequence shown here is derived from an EMBL/GenBank/DDBJ whole genome shotgun (WGS) entry which is preliminary data.</text>
</comment>
<dbReference type="AlphaFoldDB" id="A0A5M8PKS8"/>
<name>A0A5M8PKS8_9LECA</name>
<dbReference type="GO" id="GO:0009306">
    <property type="term" value="P:protein secretion"/>
    <property type="evidence" value="ECO:0007669"/>
    <property type="project" value="InterPro"/>
</dbReference>
<dbReference type="EMBL" id="VXIT01000010">
    <property type="protein sequence ID" value="KAA6409660.1"/>
    <property type="molecule type" value="Genomic_DNA"/>
</dbReference>
<evidence type="ECO:0000313" key="1">
    <source>
        <dbReference type="EMBL" id="KAA6409660.1"/>
    </source>
</evidence>
<protein>
    <submittedName>
        <fullName evidence="1">Non-classical export 1</fullName>
    </submittedName>
</protein>
<dbReference type="Pfam" id="PF11654">
    <property type="entry name" value="NCE101"/>
    <property type="match status" value="1"/>
</dbReference>
<gene>
    <name evidence="1" type="ORF">FRX48_06272</name>
</gene>
<evidence type="ECO:0000313" key="2">
    <source>
        <dbReference type="Proteomes" id="UP000324767"/>
    </source>
</evidence>
<proteinExistence type="predicted"/>
<organism evidence="1 2">
    <name type="scientific">Lasallia pustulata</name>
    <dbReference type="NCBI Taxonomy" id="136370"/>
    <lineage>
        <taxon>Eukaryota</taxon>
        <taxon>Fungi</taxon>
        <taxon>Dikarya</taxon>
        <taxon>Ascomycota</taxon>
        <taxon>Pezizomycotina</taxon>
        <taxon>Lecanoromycetes</taxon>
        <taxon>OSLEUM clade</taxon>
        <taxon>Umbilicariomycetidae</taxon>
        <taxon>Umbilicariales</taxon>
        <taxon>Umbilicariaceae</taxon>
        <taxon>Lasallia</taxon>
    </lineage>
</organism>
<reference evidence="1 2" key="1">
    <citation type="submission" date="2019-09" db="EMBL/GenBank/DDBJ databases">
        <title>The hologenome of the rock-dwelling lichen Lasallia pustulata.</title>
        <authorList>
            <person name="Greshake Tzovaras B."/>
            <person name="Segers F."/>
            <person name="Bicker A."/>
            <person name="Dal Grande F."/>
            <person name="Otte J."/>
            <person name="Hankeln T."/>
            <person name="Schmitt I."/>
            <person name="Ebersberger I."/>
        </authorList>
    </citation>
    <scope>NUCLEOTIDE SEQUENCE [LARGE SCALE GENOMIC DNA]</scope>
    <source>
        <strain evidence="1">A1-1</strain>
    </source>
</reference>
<accession>A0A5M8PKS8</accession>
<dbReference type="InterPro" id="IPR024242">
    <property type="entry name" value="NCE101"/>
</dbReference>